<proteinExistence type="predicted"/>
<evidence type="ECO:0000256" key="4">
    <source>
        <dbReference type="ARBA" id="ARBA00022833"/>
    </source>
</evidence>
<dbReference type="PANTHER" id="PTHR45988:SF78">
    <property type="entry name" value="OS06G0727000 PROTEIN"/>
    <property type="match status" value="1"/>
</dbReference>
<evidence type="ECO:0000259" key="9">
    <source>
        <dbReference type="PROSITE" id="PS50157"/>
    </source>
</evidence>
<reference evidence="11" key="1">
    <citation type="journal article" date="2018" name="Gigascience">
        <title>Genome assembly of the Pink Ipe (Handroanthus impetiginosus, Bignoniaceae), a highly valued, ecologically keystone Neotropical timber forest tree.</title>
        <authorList>
            <person name="Silva-Junior O.B."/>
            <person name="Grattapaglia D."/>
            <person name="Novaes E."/>
            <person name="Collevatti R.G."/>
        </authorList>
    </citation>
    <scope>NUCLEOTIDE SEQUENCE [LARGE SCALE GENOMIC DNA]</scope>
    <source>
        <strain evidence="11">cv. UFG-1</strain>
    </source>
</reference>
<dbReference type="GO" id="GO:0008270">
    <property type="term" value="F:zinc ion binding"/>
    <property type="evidence" value="ECO:0007669"/>
    <property type="project" value="UniProtKB-KW"/>
</dbReference>
<keyword evidence="6" id="KW-0804">Transcription</keyword>
<keyword evidence="4" id="KW-0862">Zinc</keyword>
<dbReference type="OrthoDB" id="6077919at2759"/>
<dbReference type="GO" id="GO:0000976">
    <property type="term" value="F:transcription cis-regulatory region binding"/>
    <property type="evidence" value="ECO:0007669"/>
    <property type="project" value="TreeGrafter"/>
</dbReference>
<evidence type="ECO:0000256" key="8">
    <source>
        <dbReference type="SAM" id="MobiDB-lite"/>
    </source>
</evidence>
<evidence type="ECO:0000256" key="3">
    <source>
        <dbReference type="ARBA" id="ARBA00022771"/>
    </source>
</evidence>
<dbReference type="Gene3D" id="3.30.160.60">
    <property type="entry name" value="Classic Zinc Finger"/>
    <property type="match status" value="1"/>
</dbReference>
<feature type="domain" description="C2H2-type" evidence="9">
    <location>
        <begin position="184"/>
        <end position="211"/>
    </location>
</feature>
<protein>
    <recommendedName>
        <fullName evidence="9">C2H2-type domain-containing protein</fullName>
    </recommendedName>
</protein>
<evidence type="ECO:0000313" key="10">
    <source>
        <dbReference type="EMBL" id="PIN16917.1"/>
    </source>
</evidence>
<keyword evidence="2" id="KW-0677">Repeat</keyword>
<dbReference type="PANTHER" id="PTHR45988">
    <property type="entry name" value="C2H2 TYPE ZINC FINGER TRANSCRIPTION FACTOR FAMILY-RELATED"/>
    <property type="match status" value="1"/>
</dbReference>
<name>A0A2G9HH86_9LAMI</name>
<gene>
    <name evidence="10" type="ORF">CDL12_10427</name>
</gene>
<dbReference type="GO" id="GO:0005634">
    <property type="term" value="C:nucleus"/>
    <property type="evidence" value="ECO:0007669"/>
    <property type="project" value="TreeGrafter"/>
</dbReference>
<organism evidence="10 11">
    <name type="scientific">Handroanthus impetiginosus</name>
    <dbReference type="NCBI Taxonomy" id="429701"/>
    <lineage>
        <taxon>Eukaryota</taxon>
        <taxon>Viridiplantae</taxon>
        <taxon>Streptophyta</taxon>
        <taxon>Embryophyta</taxon>
        <taxon>Tracheophyta</taxon>
        <taxon>Spermatophyta</taxon>
        <taxon>Magnoliopsida</taxon>
        <taxon>eudicotyledons</taxon>
        <taxon>Gunneridae</taxon>
        <taxon>Pentapetalae</taxon>
        <taxon>asterids</taxon>
        <taxon>lamiids</taxon>
        <taxon>Lamiales</taxon>
        <taxon>Bignoniaceae</taxon>
        <taxon>Crescentiina</taxon>
        <taxon>Tabebuia alliance</taxon>
        <taxon>Handroanthus</taxon>
    </lineage>
</organism>
<feature type="region of interest" description="Disordered" evidence="8">
    <location>
        <begin position="200"/>
        <end position="224"/>
    </location>
</feature>
<dbReference type="EMBL" id="NKXS01001778">
    <property type="protein sequence ID" value="PIN16917.1"/>
    <property type="molecule type" value="Genomic_DNA"/>
</dbReference>
<dbReference type="SMART" id="SM00355">
    <property type="entry name" value="ZnF_C2H2"/>
    <property type="match status" value="3"/>
</dbReference>
<feature type="domain" description="C2H2-type" evidence="9">
    <location>
        <begin position="60"/>
        <end position="82"/>
    </location>
</feature>
<evidence type="ECO:0000256" key="1">
    <source>
        <dbReference type="ARBA" id="ARBA00022723"/>
    </source>
</evidence>
<keyword evidence="3 7" id="KW-0863">Zinc-finger</keyword>
<dbReference type="PROSITE" id="PS50157">
    <property type="entry name" value="ZINC_FINGER_C2H2_2"/>
    <property type="match status" value="3"/>
</dbReference>
<evidence type="ECO:0000256" key="2">
    <source>
        <dbReference type="ARBA" id="ARBA00022737"/>
    </source>
</evidence>
<keyword evidence="11" id="KW-1185">Reference proteome</keyword>
<keyword evidence="1" id="KW-0479">Metal-binding</keyword>
<evidence type="ECO:0000313" key="11">
    <source>
        <dbReference type="Proteomes" id="UP000231279"/>
    </source>
</evidence>
<dbReference type="AlphaFoldDB" id="A0A2G9HH86"/>
<feature type="domain" description="C2H2-type" evidence="9">
    <location>
        <begin position="12"/>
        <end position="39"/>
    </location>
</feature>
<feature type="region of interest" description="Disordered" evidence="8">
    <location>
        <begin position="76"/>
        <end position="134"/>
    </location>
</feature>
<evidence type="ECO:0000256" key="5">
    <source>
        <dbReference type="ARBA" id="ARBA00023015"/>
    </source>
</evidence>
<dbReference type="SUPFAM" id="SSF57667">
    <property type="entry name" value="beta-beta-alpha zinc fingers"/>
    <property type="match status" value="2"/>
</dbReference>
<evidence type="ECO:0000256" key="6">
    <source>
        <dbReference type="ARBA" id="ARBA00023163"/>
    </source>
</evidence>
<dbReference type="InterPro" id="IPR013087">
    <property type="entry name" value="Znf_C2H2_type"/>
</dbReference>
<dbReference type="InterPro" id="IPR036236">
    <property type="entry name" value="Znf_C2H2_sf"/>
</dbReference>
<accession>A0A2G9HH86</accession>
<keyword evidence="5" id="KW-0805">Transcription regulation</keyword>
<comment type="caution">
    <text evidence="10">The sequence shown here is derived from an EMBL/GenBank/DDBJ whole genome shotgun (WGS) entry which is preliminary data.</text>
</comment>
<dbReference type="GO" id="GO:0003700">
    <property type="term" value="F:DNA-binding transcription factor activity"/>
    <property type="evidence" value="ECO:0007669"/>
    <property type="project" value="InterPro"/>
</dbReference>
<dbReference type="InterPro" id="IPR044653">
    <property type="entry name" value="AZF1/2/3-like"/>
</dbReference>
<dbReference type="Proteomes" id="UP000231279">
    <property type="component" value="Unassembled WGS sequence"/>
</dbReference>
<dbReference type="Pfam" id="PF13912">
    <property type="entry name" value="zf-C2H2_6"/>
    <property type="match status" value="3"/>
</dbReference>
<dbReference type="STRING" id="429701.A0A2G9HH86"/>
<sequence>MSNEAGENEAAFQCPFCEKRFKNGKALGGHKRIHLLQAKNESGETSNPEVIPDAESVETLKCPVCDQAFPAEKALHGHMRKHPDRSWRGMKPPVPAGEDVENNLADLSQEDDEMSSDDLPPNGWPKTGRRSGHGKAPIIEAKKKKVEASNSGIKIGGGVSLENPKLGPESSNRGKKKLIQKRMYVCDICDRRFKSYQALGGHKSHHGSRVRVSGEEGASGTAACGTAVPDVEQEIRDQSTVVSFEFDLNELPPEDDE</sequence>
<evidence type="ECO:0000256" key="7">
    <source>
        <dbReference type="PROSITE-ProRule" id="PRU00042"/>
    </source>
</evidence>
<dbReference type="PROSITE" id="PS00028">
    <property type="entry name" value="ZINC_FINGER_C2H2_1"/>
    <property type="match status" value="3"/>
</dbReference>